<dbReference type="PROSITE" id="PS51257">
    <property type="entry name" value="PROKAR_LIPOPROTEIN"/>
    <property type="match status" value="1"/>
</dbReference>
<proteinExistence type="predicted"/>
<accession>A0A7Y9JTG1</accession>
<dbReference type="Proteomes" id="UP000516957">
    <property type="component" value="Unassembled WGS sequence"/>
</dbReference>
<comment type="caution">
    <text evidence="1">The sequence shown here is derived from an EMBL/GenBank/DDBJ whole genome shotgun (WGS) entry which is preliminary data.</text>
</comment>
<dbReference type="RefSeq" id="WP_179616954.1">
    <property type="nucleotide sequence ID" value="NZ_CP059163.1"/>
</dbReference>
<name>A0A7Y9JTG1_9ACTN</name>
<sequence length="242" mass="25718">MRQLVVGAVALVLTGLLSSGCSTIRAQVDGSTRAGEAPVEVPPVLETAEWAVNDGLVSVVVRNDDVRVLRTASVALRGVDEDGVLVGVWDTDSMAGESVCCTVLDLEPDEEFGLYFAIGEDAERIDEVDLSFSQISWAQAGDPAAEPVASALPQDTVLGPDRTVVTARVETGEQDVPRALVQAVLRGRSGRLIAVVTGRWSCFEAGEVRRIRMELFQRVPVGTAVDTVTVDRLDSGPQPDCS</sequence>
<dbReference type="EMBL" id="JACCBE010000001">
    <property type="protein sequence ID" value="NYD59513.1"/>
    <property type="molecule type" value="Genomic_DNA"/>
</dbReference>
<organism evidence="1 2">
    <name type="scientific">Nocardioides marinisabuli</name>
    <dbReference type="NCBI Taxonomy" id="419476"/>
    <lineage>
        <taxon>Bacteria</taxon>
        <taxon>Bacillati</taxon>
        <taxon>Actinomycetota</taxon>
        <taxon>Actinomycetes</taxon>
        <taxon>Propionibacteriales</taxon>
        <taxon>Nocardioidaceae</taxon>
        <taxon>Nocardioides</taxon>
    </lineage>
</organism>
<reference evidence="1 2" key="1">
    <citation type="submission" date="2020-07" db="EMBL/GenBank/DDBJ databases">
        <title>Sequencing the genomes of 1000 actinobacteria strains.</title>
        <authorList>
            <person name="Klenk H.-P."/>
        </authorList>
    </citation>
    <scope>NUCLEOTIDE SEQUENCE [LARGE SCALE GENOMIC DNA]</scope>
    <source>
        <strain evidence="1 2">DSM 18965</strain>
    </source>
</reference>
<keyword evidence="2" id="KW-1185">Reference proteome</keyword>
<evidence type="ECO:0000313" key="2">
    <source>
        <dbReference type="Proteomes" id="UP000516957"/>
    </source>
</evidence>
<evidence type="ECO:0000313" key="1">
    <source>
        <dbReference type="EMBL" id="NYD59513.1"/>
    </source>
</evidence>
<protein>
    <submittedName>
        <fullName evidence="1">Uncharacterized protein</fullName>
    </submittedName>
</protein>
<dbReference type="AlphaFoldDB" id="A0A7Y9JTG1"/>
<gene>
    <name evidence="1" type="ORF">BKA08_003751</name>
</gene>